<protein>
    <submittedName>
        <fullName evidence="2">Carboxymuconolactone decarboxylase family protein</fullName>
    </submittedName>
</protein>
<dbReference type="SUPFAM" id="SSF69118">
    <property type="entry name" value="AhpD-like"/>
    <property type="match status" value="1"/>
</dbReference>
<feature type="domain" description="Carboxymuconolactone decarboxylase-like" evidence="1">
    <location>
        <begin position="43"/>
        <end position="125"/>
    </location>
</feature>
<proteinExistence type="predicted"/>
<dbReference type="InterPro" id="IPR003779">
    <property type="entry name" value="CMD-like"/>
</dbReference>
<organism evidence="2 3">
    <name type="scientific">Aquincola tertiaricarbonis</name>
    <dbReference type="NCBI Taxonomy" id="391953"/>
    <lineage>
        <taxon>Bacteria</taxon>
        <taxon>Pseudomonadati</taxon>
        <taxon>Pseudomonadota</taxon>
        <taxon>Betaproteobacteria</taxon>
        <taxon>Burkholderiales</taxon>
        <taxon>Sphaerotilaceae</taxon>
        <taxon>Aquincola</taxon>
    </lineage>
</organism>
<dbReference type="InterPro" id="IPR029032">
    <property type="entry name" value="AhpD-like"/>
</dbReference>
<evidence type="ECO:0000259" key="1">
    <source>
        <dbReference type="Pfam" id="PF02627"/>
    </source>
</evidence>
<dbReference type="PANTHER" id="PTHR34846:SF11">
    <property type="entry name" value="4-CARBOXYMUCONOLACTONE DECARBOXYLASE FAMILY PROTEIN (AFU_ORTHOLOGUE AFUA_6G11590)"/>
    <property type="match status" value="1"/>
</dbReference>
<dbReference type="Pfam" id="PF02627">
    <property type="entry name" value="CMD"/>
    <property type="match status" value="1"/>
</dbReference>
<gene>
    <name evidence="2" type="ORF">MW290_00305</name>
</gene>
<dbReference type="EMBL" id="CP097635">
    <property type="protein sequence ID" value="URI07103.1"/>
    <property type="molecule type" value="Genomic_DNA"/>
</dbReference>
<evidence type="ECO:0000313" key="3">
    <source>
        <dbReference type="Proteomes" id="UP001056201"/>
    </source>
</evidence>
<name>A0ABY4S132_AQUTE</name>
<sequence length="175" mass="19343">MTMAPRIPLVEPGTRPALADTEARILAERGRISLLYQALLNSPPIAAGWERMLTAVRNQTGVPADLRELIILRVAVLNRASFEFHAHVPHAQRAGVPDVTIEAVRETPLAAVFTDRERRVLQLTDAMTRDIEVPDALMTELQAEWDAQGLLELVATVAAYNMVSRLLVALRIEHG</sequence>
<dbReference type="Gene3D" id="1.20.1290.10">
    <property type="entry name" value="AhpD-like"/>
    <property type="match status" value="1"/>
</dbReference>
<keyword evidence="3" id="KW-1185">Reference proteome</keyword>
<evidence type="ECO:0000313" key="2">
    <source>
        <dbReference type="EMBL" id="URI07103.1"/>
    </source>
</evidence>
<accession>A0ABY4S132</accession>
<dbReference type="Proteomes" id="UP001056201">
    <property type="component" value="Chromosome 1"/>
</dbReference>
<dbReference type="PANTHER" id="PTHR34846">
    <property type="entry name" value="4-CARBOXYMUCONOLACTONE DECARBOXYLASE FAMILY PROTEIN (AFU_ORTHOLOGUE AFUA_6G11590)"/>
    <property type="match status" value="1"/>
</dbReference>
<reference evidence="2" key="1">
    <citation type="submission" date="2022-05" db="EMBL/GenBank/DDBJ databases">
        <title>An RpoN-dependent PEP-CTERM gene is involved in floc formation of an Aquincola tertiaricarbonis strain.</title>
        <authorList>
            <person name="Qiu D."/>
            <person name="Xia M."/>
        </authorList>
    </citation>
    <scope>NUCLEOTIDE SEQUENCE</scope>
    <source>
        <strain evidence="2">RN12</strain>
    </source>
</reference>